<evidence type="ECO:0000256" key="16">
    <source>
        <dbReference type="ARBA" id="ARBA00029876"/>
    </source>
</evidence>
<dbReference type="InterPro" id="IPR002128">
    <property type="entry name" value="NADH_UbQ_OxRdtase_chlpt_su5_C"/>
</dbReference>
<keyword evidence="14" id="KW-0793">Thylakoid</keyword>
<evidence type="ECO:0000256" key="9">
    <source>
        <dbReference type="ARBA" id="ARBA00022857"/>
    </source>
</evidence>
<keyword evidence="13" id="KW-0520">NAD</keyword>
<evidence type="ECO:0000256" key="8">
    <source>
        <dbReference type="ARBA" id="ARBA00022719"/>
    </source>
</evidence>
<evidence type="ECO:0000313" key="23">
    <source>
        <dbReference type="Proteomes" id="UP000237347"/>
    </source>
</evidence>
<keyword evidence="12 20" id="KW-1133">Transmembrane helix</keyword>
<evidence type="ECO:0000256" key="6">
    <source>
        <dbReference type="ARBA" id="ARBA00022528"/>
    </source>
</evidence>
<keyword evidence="15 20" id="KW-0472">Membrane</keyword>
<comment type="catalytic activity">
    <reaction evidence="19">
        <text>a plastoquinone + NADH + (n+1) H(+)(in) = a plastoquinol + NAD(+) + n H(+)(out)</text>
        <dbReference type="Rhea" id="RHEA:42608"/>
        <dbReference type="Rhea" id="RHEA-COMP:9561"/>
        <dbReference type="Rhea" id="RHEA-COMP:9562"/>
        <dbReference type="ChEBI" id="CHEBI:15378"/>
        <dbReference type="ChEBI" id="CHEBI:17757"/>
        <dbReference type="ChEBI" id="CHEBI:57540"/>
        <dbReference type="ChEBI" id="CHEBI:57945"/>
        <dbReference type="ChEBI" id="CHEBI:62192"/>
    </reaction>
</comment>
<organism evidence="22 23">
    <name type="scientific">Quercus suber</name>
    <name type="common">Cork oak</name>
    <dbReference type="NCBI Taxonomy" id="58331"/>
    <lineage>
        <taxon>Eukaryota</taxon>
        <taxon>Viridiplantae</taxon>
        <taxon>Streptophyta</taxon>
        <taxon>Embryophyta</taxon>
        <taxon>Tracheophyta</taxon>
        <taxon>Spermatophyta</taxon>
        <taxon>Magnoliopsida</taxon>
        <taxon>eudicotyledons</taxon>
        <taxon>Gunneridae</taxon>
        <taxon>Pentapetalae</taxon>
        <taxon>rosids</taxon>
        <taxon>fabids</taxon>
        <taxon>Fagales</taxon>
        <taxon>Fagaceae</taxon>
        <taxon>Quercus</taxon>
    </lineage>
</organism>
<evidence type="ECO:0000259" key="21">
    <source>
        <dbReference type="Pfam" id="PF01010"/>
    </source>
</evidence>
<evidence type="ECO:0000256" key="17">
    <source>
        <dbReference type="ARBA" id="ARBA00031649"/>
    </source>
</evidence>
<keyword evidence="7 20" id="KW-0812">Transmembrane</keyword>
<comment type="similarity">
    <text evidence="3">Belongs to the complex I subunit 5 family.</text>
</comment>
<comment type="catalytic activity">
    <reaction evidence="18">
        <text>a plastoquinone + NADPH + (n+1) H(+)(in) = a plastoquinol + NADP(+) + n H(+)(out)</text>
        <dbReference type="Rhea" id="RHEA:42612"/>
        <dbReference type="Rhea" id="RHEA-COMP:9561"/>
        <dbReference type="Rhea" id="RHEA-COMP:9562"/>
        <dbReference type="ChEBI" id="CHEBI:15378"/>
        <dbReference type="ChEBI" id="CHEBI:17757"/>
        <dbReference type="ChEBI" id="CHEBI:57783"/>
        <dbReference type="ChEBI" id="CHEBI:58349"/>
        <dbReference type="ChEBI" id="CHEBI:62192"/>
    </reaction>
</comment>
<keyword evidence="6" id="KW-0150">Chloroplast</keyword>
<evidence type="ECO:0000256" key="20">
    <source>
        <dbReference type="SAM" id="Phobius"/>
    </source>
</evidence>
<evidence type="ECO:0000256" key="5">
    <source>
        <dbReference type="ARBA" id="ARBA00018648"/>
    </source>
</evidence>
<evidence type="ECO:0000313" key="22">
    <source>
        <dbReference type="EMBL" id="KAK7849741.1"/>
    </source>
</evidence>
<name>A0AAW0LHC2_QUESU</name>
<dbReference type="GO" id="GO:0048038">
    <property type="term" value="F:quinone binding"/>
    <property type="evidence" value="ECO:0007669"/>
    <property type="project" value="UniProtKB-KW"/>
</dbReference>
<dbReference type="EMBL" id="PKMF04000109">
    <property type="protein sequence ID" value="KAK7849741.1"/>
    <property type="molecule type" value="Genomic_DNA"/>
</dbReference>
<evidence type="ECO:0000256" key="14">
    <source>
        <dbReference type="ARBA" id="ARBA00023078"/>
    </source>
</evidence>
<comment type="function">
    <text evidence="1">NDH shuttles electrons from NAD(P)H:plastoquinone, via FMN and iron-sulfur (Fe-S) centers, to quinones in the photosynthetic chain and possibly in a chloroplast respiratory chain. The immediate electron acceptor for the enzyme in this species is believed to be plastoquinone. Couples the redox reaction to proton translocation, and thus conserves the redox energy in a proton gradient.</text>
</comment>
<evidence type="ECO:0000256" key="2">
    <source>
        <dbReference type="ARBA" id="ARBA00004454"/>
    </source>
</evidence>
<comment type="subunit">
    <text evidence="4">NDH is composed of at least 16 different subunits, 5 of which are encoded in the nucleus.</text>
</comment>
<dbReference type="Proteomes" id="UP000237347">
    <property type="component" value="Unassembled WGS sequence"/>
</dbReference>
<evidence type="ECO:0000256" key="7">
    <source>
        <dbReference type="ARBA" id="ARBA00022692"/>
    </source>
</evidence>
<accession>A0AAW0LHC2</accession>
<evidence type="ECO:0000256" key="1">
    <source>
        <dbReference type="ARBA" id="ARBA00004059"/>
    </source>
</evidence>
<keyword evidence="8" id="KW-0874">Quinone</keyword>
<evidence type="ECO:0000256" key="13">
    <source>
        <dbReference type="ARBA" id="ARBA00023027"/>
    </source>
</evidence>
<keyword evidence="6" id="KW-0934">Plastid</keyword>
<keyword evidence="10" id="KW-0618">Plastoquinone</keyword>
<dbReference type="GO" id="GO:0009535">
    <property type="term" value="C:chloroplast thylakoid membrane"/>
    <property type="evidence" value="ECO:0007669"/>
    <property type="project" value="UniProtKB-SubCell"/>
</dbReference>
<dbReference type="AlphaFoldDB" id="A0AAW0LHC2"/>
<evidence type="ECO:0000256" key="12">
    <source>
        <dbReference type="ARBA" id="ARBA00022989"/>
    </source>
</evidence>
<feature type="non-terminal residue" evidence="22">
    <location>
        <position position="1"/>
    </location>
</feature>
<keyword evidence="9" id="KW-0521">NADP</keyword>
<dbReference type="Pfam" id="PF01010">
    <property type="entry name" value="Proton_antipo_C"/>
    <property type="match status" value="1"/>
</dbReference>
<proteinExistence type="inferred from homology"/>
<comment type="caution">
    <text evidence="22">The sequence shown here is derived from an EMBL/GenBank/DDBJ whole genome shotgun (WGS) entry which is preliminary data.</text>
</comment>
<evidence type="ECO:0000256" key="4">
    <source>
        <dbReference type="ARBA" id="ARBA00011199"/>
    </source>
</evidence>
<evidence type="ECO:0000256" key="19">
    <source>
        <dbReference type="ARBA" id="ARBA00048026"/>
    </source>
</evidence>
<sequence length="192" mass="22210">VLGLINPFISFDYSCLFKSIVVFRSGSIIHSMDAVVKTWSLWGFNKTCTDHKNCFFISILSLEVFHPLLIFGPKMKFLIIFGYLNVNFQNYNGKTITHFIQCLYGIKMSQPFITLTHFGITNTFSYPHESDSTMLFPMFVLGIFTFFVGSMGIPFNQFNQQRVDLDILSKLLTPNINLFIKIQTIRWIVMNL</sequence>
<protein>
    <recommendedName>
        <fullName evidence="5">NAD(P)H-quinone oxidoreductase subunit 5, chloroplastic</fullName>
    </recommendedName>
    <alternativeName>
        <fullName evidence="17">NAD(P)H dehydrogenase subunit 5</fullName>
    </alternativeName>
    <alternativeName>
        <fullName evidence="16">NADH-plastoquinone oxidoreductase subunit 5</fullName>
    </alternativeName>
</protein>
<evidence type="ECO:0000256" key="18">
    <source>
        <dbReference type="ARBA" id="ARBA00047726"/>
    </source>
</evidence>
<gene>
    <name evidence="22" type="primary">ndhF_1</name>
    <name evidence="22" type="ORF">CFP56_002435</name>
</gene>
<keyword evidence="23" id="KW-1185">Reference proteome</keyword>
<comment type="subcellular location">
    <subcellularLocation>
        <location evidence="2">Plastid</location>
        <location evidence="2">Chloroplast thylakoid membrane</location>
        <topology evidence="2">Multi-pass membrane protein</topology>
    </subcellularLocation>
</comment>
<feature type="transmembrane region" description="Helical" evidence="20">
    <location>
        <begin position="134"/>
        <end position="155"/>
    </location>
</feature>
<evidence type="ECO:0000256" key="11">
    <source>
        <dbReference type="ARBA" id="ARBA00022967"/>
    </source>
</evidence>
<evidence type="ECO:0000256" key="3">
    <source>
        <dbReference type="ARBA" id="ARBA00008200"/>
    </source>
</evidence>
<keyword evidence="11" id="KW-1278">Translocase</keyword>
<reference evidence="22 23" key="1">
    <citation type="journal article" date="2018" name="Sci. Data">
        <title>The draft genome sequence of cork oak.</title>
        <authorList>
            <person name="Ramos A.M."/>
            <person name="Usie A."/>
            <person name="Barbosa P."/>
            <person name="Barros P.M."/>
            <person name="Capote T."/>
            <person name="Chaves I."/>
            <person name="Simoes F."/>
            <person name="Abreu I."/>
            <person name="Carrasquinho I."/>
            <person name="Faro C."/>
            <person name="Guimaraes J.B."/>
            <person name="Mendonca D."/>
            <person name="Nobrega F."/>
            <person name="Rodrigues L."/>
            <person name="Saibo N.J.M."/>
            <person name="Varela M.C."/>
            <person name="Egas C."/>
            <person name="Matos J."/>
            <person name="Miguel C.M."/>
            <person name="Oliveira M.M."/>
            <person name="Ricardo C.P."/>
            <person name="Goncalves S."/>
        </authorList>
    </citation>
    <scope>NUCLEOTIDE SEQUENCE [LARGE SCALE GENOMIC DNA]</scope>
    <source>
        <strain evidence="23">cv. HL8</strain>
    </source>
</reference>
<feature type="domain" description="NADH:ubiquinone/plastoquinone oxidoreductase chloroplast chain 5 C-terminal" evidence="21">
    <location>
        <begin position="106"/>
        <end position="183"/>
    </location>
</feature>
<evidence type="ECO:0000256" key="10">
    <source>
        <dbReference type="ARBA" id="ARBA00022957"/>
    </source>
</evidence>
<evidence type="ECO:0000256" key="15">
    <source>
        <dbReference type="ARBA" id="ARBA00023136"/>
    </source>
</evidence>